<keyword evidence="7" id="KW-0175">Coiled coil</keyword>
<protein>
    <recommendedName>
        <fullName evidence="10">t-SNARE coiled-coil homology domain-containing protein</fullName>
    </recommendedName>
</protein>
<sequence length="363" mass="41021">MGLGCVLDQGCHVKKNVKFLGKFRRLARPNPEGCFLGAWHASRPPGLASLEVMGSVLRTYGSKGPVCYVLTEHQALNILPFSTCRSPQGSTRLEQILDVNDLRKFLLSIRPAYLSNSNRGGLSAGGSMTDKQRDEIDYEARMILQQQKSRLRALEDLEKQRIEKYSARSAMSKFMEDLRTEGTNKTVQLHRAGMFWYLNDLLKEVSDFHAAQQQIRLSRQLEKAKSTFHHVPESHATKAAFLDEQPDALPTNTQQFSPELQMELENENNALLDELQVSLDKARSAEKSMYEISQLQTDLANHLTTQNEMIENLLENAFQTSEDVTAANQQLTSAGKRNRIASKIIIYASVIIGLLLLFYDTWL</sequence>
<dbReference type="OrthoDB" id="342981at2759"/>
<keyword evidence="5" id="KW-0653">Protein transport</keyword>
<evidence type="ECO:0000313" key="11">
    <source>
        <dbReference type="EMBL" id="KAA8904290.1"/>
    </source>
</evidence>
<evidence type="ECO:0000256" key="1">
    <source>
        <dbReference type="ARBA" id="ARBA00004211"/>
    </source>
</evidence>
<dbReference type="VEuPathDB" id="FungiDB:TRICI_005516"/>
<gene>
    <name evidence="11" type="ORF">TRICI_005516</name>
</gene>
<dbReference type="GO" id="GO:0015031">
    <property type="term" value="P:protein transport"/>
    <property type="evidence" value="ECO:0007669"/>
    <property type="project" value="UniProtKB-KW"/>
</dbReference>
<name>A0A642URQ5_9ASCO</name>
<dbReference type="PANTHER" id="PTHR15959">
    <property type="entry name" value="SYNTAXIN-18"/>
    <property type="match status" value="1"/>
</dbReference>
<comment type="similarity">
    <text evidence="2">Belongs to the syntaxin family.</text>
</comment>
<feature type="transmembrane region" description="Helical" evidence="9">
    <location>
        <begin position="344"/>
        <end position="362"/>
    </location>
</feature>
<dbReference type="AlphaFoldDB" id="A0A642URQ5"/>
<accession>A0A642URQ5</accession>
<dbReference type="Proteomes" id="UP000761534">
    <property type="component" value="Unassembled WGS sequence"/>
</dbReference>
<evidence type="ECO:0000259" key="10">
    <source>
        <dbReference type="PROSITE" id="PS50192"/>
    </source>
</evidence>
<comment type="caution">
    <text evidence="11">The sequence shown here is derived from an EMBL/GenBank/DDBJ whole genome shotgun (WGS) entry which is preliminary data.</text>
</comment>
<organism evidence="11 12">
    <name type="scientific">Trichomonascus ciferrii</name>
    <dbReference type="NCBI Taxonomy" id="44093"/>
    <lineage>
        <taxon>Eukaryota</taxon>
        <taxon>Fungi</taxon>
        <taxon>Dikarya</taxon>
        <taxon>Ascomycota</taxon>
        <taxon>Saccharomycotina</taxon>
        <taxon>Dipodascomycetes</taxon>
        <taxon>Dipodascales</taxon>
        <taxon>Trichomonascaceae</taxon>
        <taxon>Trichomonascus</taxon>
        <taxon>Trichomonascus ciferrii complex</taxon>
    </lineage>
</organism>
<evidence type="ECO:0000313" key="12">
    <source>
        <dbReference type="Proteomes" id="UP000761534"/>
    </source>
</evidence>
<evidence type="ECO:0000256" key="6">
    <source>
        <dbReference type="ARBA" id="ARBA00022989"/>
    </source>
</evidence>
<dbReference type="GO" id="GO:0031201">
    <property type="term" value="C:SNARE complex"/>
    <property type="evidence" value="ECO:0007669"/>
    <property type="project" value="TreeGrafter"/>
</dbReference>
<dbReference type="SUPFAM" id="SSF47661">
    <property type="entry name" value="t-snare proteins"/>
    <property type="match status" value="1"/>
</dbReference>
<dbReference type="SUPFAM" id="SSF58038">
    <property type="entry name" value="SNARE fusion complex"/>
    <property type="match status" value="1"/>
</dbReference>
<dbReference type="Gene3D" id="1.20.5.110">
    <property type="match status" value="1"/>
</dbReference>
<evidence type="ECO:0000256" key="4">
    <source>
        <dbReference type="ARBA" id="ARBA00022692"/>
    </source>
</evidence>
<dbReference type="GO" id="GO:0006890">
    <property type="term" value="P:retrograde vesicle-mediated transport, Golgi to endoplasmic reticulum"/>
    <property type="evidence" value="ECO:0007669"/>
    <property type="project" value="TreeGrafter"/>
</dbReference>
<keyword evidence="12" id="KW-1185">Reference proteome</keyword>
<proteinExistence type="inferred from homology"/>
<dbReference type="PROSITE" id="PS50192">
    <property type="entry name" value="T_SNARE"/>
    <property type="match status" value="1"/>
</dbReference>
<keyword evidence="8 9" id="KW-0472">Membrane</keyword>
<evidence type="ECO:0000256" key="3">
    <source>
        <dbReference type="ARBA" id="ARBA00022448"/>
    </source>
</evidence>
<dbReference type="EMBL" id="SWFS01000431">
    <property type="protein sequence ID" value="KAA8904290.1"/>
    <property type="molecule type" value="Genomic_DNA"/>
</dbReference>
<evidence type="ECO:0000256" key="9">
    <source>
        <dbReference type="SAM" id="Phobius"/>
    </source>
</evidence>
<keyword evidence="6 9" id="KW-1133">Transmembrane helix</keyword>
<dbReference type="GO" id="GO:0005783">
    <property type="term" value="C:endoplasmic reticulum"/>
    <property type="evidence" value="ECO:0007669"/>
    <property type="project" value="TreeGrafter"/>
</dbReference>
<dbReference type="PANTHER" id="PTHR15959:SF0">
    <property type="entry name" value="SYNTAXIN-18"/>
    <property type="match status" value="1"/>
</dbReference>
<keyword evidence="4 9" id="KW-0812">Transmembrane</keyword>
<evidence type="ECO:0000256" key="7">
    <source>
        <dbReference type="ARBA" id="ARBA00023054"/>
    </source>
</evidence>
<feature type="domain" description="T-SNARE coiled-coil homology" evidence="10">
    <location>
        <begin position="272"/>
        <end position="334"/>
    </location>
</feature>
<comment type="subcellular location">
    <subcellularLocation>
        <location evidence="1">Membrane</location>
        <topology evidence="1">Single-pass type IV membrane protein</topology>
    </subcellularLocation>
</comment>
<keyword evidence="3" id="KW-0813">Transport</keyword>
<evidence type="ECO:0000256" key="2">
    <source>
        <dbReference type="ARBA" id="ARBA00009063"/>
    </source>
</evidence>
<evidence type="ECO:0000256" key="8">
    <source>
        <dbReference type="ARBA" id="ARBA00023136"/>
    </source>
</evidence>
<evidence type="ECO:0000256" key="5">
    <source>
        <dbReference type="ARBA" id="ARBA00022927"/>
    </source>
</evidence>
<dbReference type="InterPro" id="IPR000727">
    <property type="entry name" value="T_SNARE_dom"/>
</dbReference>
<dbReference type="InterPro" id="IPR010989">
    <property type="entry name" value="SNARE"/>
</dbReference>
<dbReference type="SMART" id="SM00397">
    <property type="entry name" value="t_SNARE"/>
    <property type="match status" value="1"/>
</dbReference>
<reference evidence="11" key="1">
    <citation type="journal article" date="2019" name="G3 (Bethesda)">
        <title>Genome Assemblies of Two Rare Opportunistic Yeast Pathogens: Diutina rugosa (syn. Candida rugosa) and Trichomonascus ciferrii (syn. Candida ciferrii).</title>
        <authorList>
            <person name="Mixao V."/>
            <person name="Saus E."/>
            <person name="Hansen A.P."/>
            <person name="Lass-Florl C."/>
            <person name="Gabaldon T."/>
        </authorList>
    </citation>
    <scope>NUCLEOTIDE SEQUENCE</scope>
    <source>
        <strain evidence="11">CBS 4856</strain>
    </source>
</reference>